<dbReference type="EMBL" id="JASCZI010090852">
    <property type="protein sequence ID" value="MED6147168.1"/>
    <property type="molecule type" value="Genomic_DNA"/>
</dbReference>
<organism evidence="11 12">
    <name type="scientific">Stylosanthes scabra</name>
    <dbReference type="NCBI Taxonomy" id="79078"/>
    <lineage>
        <taxon>Eukaryota</taxon>
        <taxon>Viridiplantae</taxon>
        <taxon>Streptophyta</taxon>
        <taxon>Embryophyta</taxon>
        <taxon>Tracheophyta</taxon>
        <taxon>Spermatophyta</taxon>
        <taxon>Magnoliopsida</taxon>
        <taxon>eudicotyledons</taxon>
        <taxon>Gunneridae</taxon>
        <taxon>Pentapetalae</taxon>
        <taxon>rosids</taxon>
        <taxon>fabids</taxon>
        <taxon>Fabales</taxon>
        <taxon>Fabaceae</taxon>
        <taxon>Papilionoideae</taxon>
        <taxon>50 kb inversion clade</taxon>
        <taxon>dalbergioids sensu lato</taxon>
        <taxon>Dalbergieae</taxon>
        <taxon>Pterocarpus clade</taxon>
        <taxon>Stylosanthes</taxon>
    </lineage>
</organism>
<dbReference type="Pfam" id="PF02140">
    <property type="entry name" value="SUEL_Lectin"/>
    <property type="match status" value="1"/>
</dbReference>
<dbReference type="Pfam" id="PF01301">
    <property type="entry name" value="Glyco_hydro_35"/>
    <property type="match status" value="1"/>
</dbReference>
<dbReference type="InterPro" id="IPR001944">
    <property type="entry name" value="Glycoside_Hdrlase_35"/>
</dbReference>
<evidence type="ECO:0000256" key="3">
    <source>
        <dbReference type="ARBA" id="ARBA00012756"/>
    </source>
</evidence>
<dbReference type="Gene3D" id="2.60.120.740">
    <property type="match status" value="1"/>
</dbReference>
<dbReference type="Pfam" id="PF21467">
    <property type="entry name" value="BetaGal_gal-bd"/>
    <property type="match status" value="1"/>
</dbReference>
<feature type="domain" description="SUEL-type lectin" evidence="10">
    <location>
        <begin position="742"/>
        <end position="828"/>
    </location>
</feature>
<evidence type="ECO:0000256" key="7">
    <source>
        <dbReference type="RuleBase" id="RU000675"/>
    </source>
</evidence>
<dbReference type="InterPro" id="IPR041392">
    <property type="entry name" value="GHD"/>
</dbReference>
<proteinExistence type="inferred from homology"/>
<comment type="caution">
    <text evidence="11">The sequence shown here is derived from an EMBL/GenBank/DDBJ whole genome shotgun (WGS) entry which is preliminary data.</text>
</comment>
<evidence type="ECO:0000313" key="11">
    <source>
        <dbReference type="EMBL" id="MED6147168.1"/>
    </source>
</evidence>
<comment type="similarity">
    <text evidence="2 8">Belongs to the glycosyl hydrolase 35 family.</text>
</comment>
<feature type="signal peptide" evidence="9">
    <location>
        <begin position="1"/>
        <end position="17"/>
    </location>
</feature>
<evidence type="ECO:0000256" key="1">
    <source>
        <dbReference type="ARBA" id="ARBA00001412"/>
    </source>
</evidence>
<dbReference type="PRINTS" id="PR00742">
    <property type="entry name" value="GLHYDRLASE35"/>
</dbReference>
<dbReference type="PANTHER" id="PTHR23421">
    <property type="entry name" value="BETA-GALACTOSIDASE RELATED"/>
    <property type="match status" value="1"/>
</dbReference>
<dbReference type="Pfam" id="PF17834">
    <property type="entry name" value="GHD"/>
    <property type="match status" value="1"/>
</dbReference>
<dbReference type="EC" id="3.2.1.23" evidence="3 7"/>
<gene>
    <name evidence="11" type="ORF">PIB30_041589</name>
</gene>
<evidence type="ECO:0000256" key="4">
    <source>
        <dbReference type="ARBA" id="ARBA00022729"/>
    </source>
</evidence>
<name>A0ABU6TH23_9FABA</name>
<evidence type="ECO:0000256" key="8">
    <source>
        <dbReference type="RuleBase" id="RU003679"/>
    </source>
</evidence>
<dbReference type="InterPro" id="IPR019801">
    <property type="entry name" value="Glyco_hydro_35_CS"/>
</dbReference>
<keyword evidence="4 9" id="KW-0732">Signal</keyword>
<dbReference type="SUPFAM" id="SSF49785">
    <property type="entry name" value="Galactose-binding domain-like"/>
    <property type="match status" value="2"/>
</dbReference>
<dbReference type="InterPro" id="IPR000922">
    <property type="entry name" value="Lectin_gal-bd_dom"/>
</dbReference>
<evidence type="ECO:0000256" key="5">
    <source>
        <dbReference type="ARBA" id="ARBA00022801"/>
    </source>
</evidence>
<dbReference type="Gene3D" id="2.60.120.260">
    <property type="entry name" value="Galactose-binding domain-like"/>
    <property type="match status" value="2"/>
</dbReference>
<evidence type="ECO:0000256" key="6">
    <source>
        <dbReference type="ARBA" id="ARBA00023295"/>
    </source>
</evidence>
<keyword evidence="12" id="KW-1185">Reference proteome</keyword>
<feature type="chain" id="PRO_5047416679" description="Beta-galactosidase" evidence="9">
    <location>
        <begin position="18"/>
        <end position="839"/>
    </location>
</feature>
<dbReference type="InterPro" id="IPR017853">
    <property type="entry name" value="GH"/>
</dbReference>
<evidence type="ECO:0000259" key="10">
    <source>
        <dbReference type="PROSITE" id="PS50228"/>
    </source>
</evidence>
<keyword evidence="5 7" id="KW-0378">Hydrolase</keyword>
<protein>
    <recommendedName>
        <fullName evidence="3 7">Beta-galactosidase</fullName>
        <ecNumber evidence="3 7">3.2.1.23</ecNumber>
    </recommendedName>
</protein>
<accession>A0ABU6TH23</accession>
<dbReference type="InterPro" id="IPR048913">
    <property type="entry name" value="BetaGal_gal-bd"/>
</dbReference>
<sequence>MASYVGFLLLLFMVAKAMDVSYDGRAITFDGKRKILFSGSIHYPRSTAEMWPSLIKKAKEGGLDVIETYVFWNAHEPQYRQYDFTGNLDLVRFIKTVQNEGLKAMLRIGPYVCAEWNYGGFPVWLHNIPGIEFRTNNPQFENEMKNFTTLIVDMMNHEKLFASQGGPIILAQIENEYGNILSSYGDDGKQYVDWCANLAQSYQIGIPWVMCQQDNAPDPMLNSCNGFYCDQFYPNSQNKPKMWTENWTGWFKNWGGQIPHRTAEDVAFAVARFFQFGGTYQNYYMYHGGTNFGRTSGGPYITTSYDYDAPLDEYGNLNQPKWGHLKKLHEVLKSIEDVLVHGHRRDVDYGNMVTATIYNYGGKSACFLGNANNSYDATINFQNNQYNVSAWSVSILPDCQQETYSTAKVNVQTSVLVKKENEGADNDDESYNLNWHWRNEPFQQMKNGKLVGNVALSAPQLLDQKVVTNGTSDYLWYITSVNVDDNDDNIWTKKDVKLKINTNGHVLHAFVNGKHAGSQYAQNGQYQFSFETDVKLKGGDNEISLLSATVGLPNYGAFFDNVEVGIGGPIHLVTHDESGDEVVKNITQNVWNYKIGLHGENVKHYDNKNTLGWFTTGLPTDRIFTWYKTKFNSPIGNDPVVVDLSGLGKGQAWVNGNNIGRYWPSYLADENGCSPTCVFRGAYTSQKCVTGCGKPTQQWYHVPRSFLNDDEENELVLFEEMGGHPFNVRFSTVTIGKICANAYEGNTLELSCNQDQVISEVKFASFGQPQGQCGSFKKSQCEAPNTLQNLKDQCLGKSSCSVLISEKSLGSTGCNVEQNRLAVEAVCAATVSNYAKKKK</sequence>
<dbReference type="PROSITE" id="PS50228">
    <property type="entry name" value="SUEL_LECTIN"/>
    <property type="match status" value="1"/>
</dbReference>
<reference evidence="11 12" key="1">
    <citation type="journal article" date="2023" name="Plants (Basel)">
        <title>Bridging the Gap: Combining Genomics and Transcriptomics Approaches to Understand Stylosanthes scabra, an Orphan Legume from the Brazilian Caatinga.</title>
        <authorList>
            <person name="Ferreira-Neto J.R.C."/>
            <person name="da Silva M.D."/>
            <person name="Binneck E."/>
            <person name="de Melo N.F."/>
            <person name="da Silva R.H."/>
            <person name="de Melo A.L.T.M."/>
            <person name="Pandolfi V."/>
            <person name="Bustamante F.O."/>
            <person name="Brasileiro-Vidal A.C."/>
            <person name="Benko-Iseppon A.M."/>
        </authorList>
    </citation>
    <scope>NUCLEOTIDE SEQUENCE [LARGE SCALE GENOMIC DNA]</scope>
    <source>
        <tissue evidence="11">Leaves</tissue>
    </source>
</reference>
<dbReference type="InterPro" id="IPR008979">
    <property type="entry name" value="Galactose-bd-like_sf"/>
</dbReference>
<dbReference type="PROSITE" id="PS01182">
    <property type="entry name" value="GLYCOSYL_HYDROL_F35"/>
    <property type="match status" value="1"/>
</dbReference>
<dbReference type="SUPFAM" id="SSF51445">
    <property type="entry name" value="(Trans)glycosidases"/>
    <property type="match status" value="1"/>
</dbReference>
<keyword evidence="6 7" id="KW-0326">Glycosidase</keyword>
<dbReference type="Proteomes" id="UP001341840">
    <property type="component" value="Unassembled WGS sequence"/>
</dbReference>
<evidence type="ECO:0000256" key="9">
    <source>
        <dbReference type="SAM" id="SignalP"/>
    </source>
</evidence>
<comment type="catalytic activity">
    <reaction evidence="1 7">
        <text>Hydrolysis of terminal non-reducing beta-D-galactose residues in beta-D-galactosides.</text>
        <dbReference type="EC" id="3.2.1.23"/>
    </reaction>
</comment>
<dbReference type="InterPro" id="IPR043159">
    <property type="entry name" value="Lectin_gal-bd_sf"/>
</dbReference>
<evidence type="ECO:0000256" key="2">
    <source>
        <dbReference type="ARBA" id="ARBA00009809"/>
    </source>
</evidence>
<dbReference type="CDD" id="cd22842">
    <property type="entry name" value="Gal_Rha_Lectin_BGal"/>
    <property type="match status" value="1"/>
</dbReference>
<dbReference type="InterPro" id="IPR031330">
    <property type="entry name" value="Gly_Hdrlase_35_cat"/>
</dbReference>
<evidence type="ECO:0000313" key="12">
    <source>
        <dbReference type="Proteomes" id="UP001341840"/>
    </source>
</evidence>
<dbReference type="Gene3D" id="3.20.20.80">
    <property type="entry name" value="Glycosidases"/>
    <property type="match status" value="1"/>
</dbReference>